<name>A0A968GJH0_9SPIO</name>
<dbReference type="Pfam" id="PF08308">
    <property type="entry name" value="PEGA"/>
    <property type="match status" value="1"/>
</dbReference>
<evidence type="ECO:0000259" key="2">
    <source>
        <dbReference type="Pfam" id="PF08308"/>
    </source>
</evidence>
<comment type="caution">
    <text evidence="3">The sequence shown here is derived from an EMBL/GenBank/DDBJ whole genome shotgun (WGS) entry which is preliminary data.</text>
</comment>
<dbReference type="InterPro" id="IPR013229">
    <property type="entry name" value="PEGA"/>
</dbReference>
<evidence type="ECO:0000256" key="1">
    <source>
        <dbReference type="SAM" id="Phobius"/>
    </source>
</evidence>
<evidence type="ECO:0000313" key="4">
    <source>
        <dbReference type="Proteomes" id="UP000778951"/>
    </source>
</evidence>
<dbReference type="EMBL" id="JAATLM010000001">
    <property type="protein sequence ID" value="NIZ68980.1"/>
    <property type="molecule type" value="Genomic_DNA"/>
</dbReference>
<organism evidence="3 4">
    <name type="scientific">Entomospira culicis</name>
    <dbReference type="NCBI Taxonomy" id="2719989"/>
    <lineage>
        <taxon>Bacteria</taxon>
        <taxon>Pseudomonadati</taxon>
        <taxon>Spirochaetota</taxon>
        <taxon>Spirochaetia</taxon>
        <taxon>Spirochaetales</taxon>
        <taxon>Spirochaetaceae</taxon>
        <taxon>Entomospira</taxon>
    </lineage>
</organism>
<keyword evidence="1" id="KW-0812">Transmembrane</keyword>
<feature type="transmembrane region" description="Helical" evidence="1">
    <location>
        <begin position="433"/>
        <end position="456"/>
    </location>
</feature>
<gene>
    <name evidence="3" type="ORF">HCT48_01950</name>
</gene>
<evidence type="ECO:0000313" key="3">
    <source>
        <dbReference type="EMBL" id="NIZ68980.1"/>
    </source>
</evidence>
<sequence>MMRRYLILIYFLCLASSLFSAQRSLQTLSAYRIAMVQHSDDPPQLKQLWSELESELLLLSRHQVSEFAHFWLLYQARLEEFLFEEERLNRLEEQLKELQGQKYPNLKAIQEQKRSIKAQRKVLQMIPQKIPDYKVPEQLPIELIRENGVLINELEDTQIGINFWLFAEYSALDNRSFFFYLYGYDRMQNQRVELFRGVILWEDRAKMLRKALDTARHLWLGRSWSAIELVDTPSTSSFRLQWQDDTGVPRMPAVEQRHLENLAVDDGRLRAHAVGFQRQEWYLSLQENTRHELSFEAIVSSDDDRFIRTNINGAEVYLDGIYQGQAPLTIQARAGQMVSIVDRAKIRPPLIYEVREVDEEIFLRFSLPIDQQKELILAQKKQFYWWAGSFIVSLILPIVFYNLYLDYAQKANRYYSLGWEYEQQRALRMSRGFGYAGIGTGMLSGGLLGVSIYQLYNYVEISQDPTHRQRNEADDELEESALS</sequence>
<keyword evidence="1" id="KW-1133">Transmembrane helix</keyword>
<keyword evidence="4" id="KW-1185">Reference proteome</keyword>
<reference evidence="3" key="1">
    <citation type="submission" date="2020-03" db="EMBL/GenBank/DDBJ databases">
        <title>Spirochaetal bacteria isolated from arthropods constitute a novel genus Entomospira genus novum within the order Spirochaetales.</title>
        <authorList>
            <person name="Grana-Miraglia L."/>
            <person name="Sikutova S."/>
            <person name="Fingerle V."/>
            <person name="Sing A."/>
            <person name="Castillo-Ramirez S."/>
            <person name="Margos G."/>
            <person name="Rudolf I."/>
        </authorList>
    </citation>
    <scope>NUCLEOTIDE SEQUENCE</scope>
    <source>
        <strain evidence="3">BR149</strain>
    </source>
</reference>
<dbReference type="AlphaFoldDB" id="A0A968GJH0"/>
<keyword evidence="1" id="KW-0472">Membrane</keyword>
<feature type="domain" description="PEGA" evidence="2">
    <location>
        <begin position="306"/>
        <end position="336"/>
    </location>
</feature>
<proteinExistence type="predicted"/>
<protein>
    <submittedName>
        <fullName evidence="3">PEGA domain-containing protein</fullName>
    </submittedName>
</protein>
<dbReference type="RefSeq" id="WP_167695091.1">
    <property type="nucleotide sequence ID" value="NZ_CP118181.1"/>
</dbReference>
<accession>A0A968GJH0</accession>
<dbReference type="Proteomes" id="UP000778951">
    <property type="component" value="Unassembled WGS sequence"/>
</dbReference>
<feature type="transmembrane region" description="Helical" evidence="1">
    <location>
        <begin position="383"/>
        <end position="404"/>
    </location>
</feature>